<dbReference type="InterPro" id="IPR045229">
    <property type="entry name" value="TPP_enz"/>
</dbReference>
<dbReference type="InterPro" id="IPR011766">
    <property type="entry name" value="TPP_enzyme_TPP-bd"/>
</dbReference>
<evidence type="ECO:0000256" key="2">
    <source>
        <dbReference type="ARBA" id="ARBA00007812"/>
    </source>
</evidence>
<organism evidence="8 9">
    <name type="scientific">Acuticoccus sediminis</name>
    <dbReference type="NCBI Taxonomy" id="2184697"/>
    <lineage>
        <taxon>Bacteria</taxon>
        <taxon>Pseudomonadati</taxon>
        <taxon>Pseudomonadota</taxon>
        <taxon>Alphaproteobacteria</taxon>
        <taxon>Hyphomicrobiales</taxon>
        <taxon>Amorphaceae</taxon>
        <taxon>Acuticoccus</taxon>
    </lineage>
</organism>
<protein>
    <recommendedName>
        <fullName evidence="10">Acetolactate synthase-1/2/3 large subunit</fullName>
    </recommendedName>
</protein>
<comment type="similarity">
    <text evidence="2 4">Belongs to the TPP enzyme family.</text>
</comment>
<dbReference type="Pfam" id="PF02775">
    <property type="entry name" value="TPP_enzyme_C"/>
    <property type="match status" value="1"/>
</dbReference>
<comment type="cofactor">
    <cofactor evidence="1">
        <name>thiamine diphosphate</name>
        <dbReference type="ChEBI" id="CHEBI:58937"/>
    </cofactor>
</comment>
<dbReference type="CDD" id="cd07035">
    <property type="entry name" value="TPP_PYR_POX_like"/>
    <property type="match status" value="1"/>
</dbReference>
<evidence type="ECO:0000256" key="1">
    <source>
        <dbReference type="ARBA" id="ARBA00001964"/>
    </source>
</evidence>
<dbReference type="PANTHER" id="PTHR18968:SF13">
    <property type="entry name" value="ACETOLACTATE SYNTHASE CATALYTIC SUBUNIT, MITOCHONDRIAL"/>
    <property type="match status" value="1"/>
</dbReference>
<dbReference type="OrthoDB" id="4494979at2"/>
<dbReference type="Gene3D" id="3.40.50.970">
    <property type="match status" value="2"/>
</dbReference>
<evidence type="ECO:0000259" key="7">
    <source>
        <dbReference type="Pfam" id="PF02776"/>
    </source>
</evidence>
<dbReference type="SUPFAM" id="SSF52518">
    <property type="entry name" value="Thiamin diphosphate-binding fold (THDP-binding)"/>
    <property type="match status" value="2"/>
</dbReference>
<dbReference type="InterPro" id="IPR012001">
    <property type="entry name" value="Thiamin_PyroP_enz_TPP-bd_dom"/>
</dbReference>
<dbReference type="GO" id="GO:0009097">
    <property type="term" value="P:isoleucine biosynthetic process"/>
    <property type="evidence" value="ECO:0007669"/>
    <property type="project" value="TreeGrafter"/>
</dbReference>
<accession>A0A8B2NJK1</accession>
<evidence type="ECO:0000259" key="6">
    <source>
        <dbReference type="Pfam" id="PF02775"/>
    </source>
</evidence>
<dbReference type="GO" id="GO:0005948">
    <property type="term" value="C:acetolactate synthase complex"/>
    <property type="evidence" value="ECO:0007669"/>
    <property type="project" value="TreeGrafter"/>
</dbReference>
<dbReference type="Proteomes" id="UP000249590">
    <property type="component" value="Unassembled WGS sequence"/>
</dbReference>
<dbReference type="GO" id="GO:0000287">
    <property type="term" value="F:magnesium ion binding"/>
    <property type="evidence" value="ECO:0007669"/>
    <property type="project" value="InterPro"/>
</dbReference>
<name>A0A8B2NJK1_9HYPH</name>
<dbReference type="GO" id="GO:0009099">
    <property type="term" value="P:L-valine biosynthetic process"/>
    <property type="evidence" value="ECO:0007669"/>
    <property type="project" value="TreeGrafter"/>
</dbReference>
<proteinExistence type="inferred from homology"/>
<feature type="domain" description="Thiamine pyrophosphate enzyme N-terminal TPP-binding" evidence="7">
    <location>
        <begin position="14"/>
        <end position="114"/>
    </location>
</feature>
<dbReference type="GO" id="GO:0050660">
    <property type="term" value="F:flavin adenine dinucleotide binding"/>
    <property type="evidence" value="ECO:0007669"/>
    <property type="project" value="TreeGrafter"/>
</dbReference>
<evidence type="ECO:0000313" key="8">
    <source>
        <dbReference type="EMBL" id="RAH97410.1"/>
    </source>
</evidence>
<gene>
    <name evidence="8" type="ORF">DLJ53_29905</name>
</gene>
<dbReference type="Gene3D" id="3.40.50.1220">
    <property type="entry name" value="TPP-binding domain"/>
    <property type="match status" value="1"/>
</dbReference>
<dbReference type="RefSeq" id="WP_111351987.1">
    <property type="nucleotide sequence ID" value="NZ_QHHQ01000009.1"/>
</dbReference>
<dbReference type="EMBL" id="QHHQ01000009">
    <property type="protein sequence ID" value="RAH97410.1"/>
    <property type="molecule type" value="Genomic_DNA"/>
</dbReference>
<evidence type="ECO:0000313" key="9">
    <source>
        <dbReference type="Proteomes" id="UP000249590"/>
    </source>
</evidence>
<dbReference type="PANTHER" id="PTHR18968">
    <property type="entry name" value="THIAMINE PYROPHOSPHATE ENZYMES"/>
    <property type="match status" value="1"/>
</dbReference>
<evidence type="ECO:0000259" key="5">
    <source>
        <dbReference type="Pfam" id="PF00205"/>
    </source>
</evidence>
<sequence>MPFEPLYPTPVPTADAIVDVLVAAGVRYVFGLSGGHTGRIFGALEKRQDAIRTVLVREESLGAVMAETIGRMTGVPGVVLGQGPWILGNGLLGTIEAHLSSSPLLLLTDFSDTPAFSLHAPYQSGTGEYGNWDARQAFGAITKEVFTADAPNAAVVATQLAVKHALAGQPGPVAMIYGIRALDGLAGGDALPKIYPAAPFVAAPALGRPDIGTTLALLRGAERPLILAGNGVRIAGAQAALARLAAVTGMPVVTSPSGKGVFDETDAASLGVYGAYGNPSANRAVGSADLILAVGTKMSASDTANADPALIDPRRQTLVQIDIEPRNLSWTFPATATLPGDAADLLGAIADAWDRAPVRSTIAGNVPRTVPLPASDATSGGLHPHEIIAGMQESLPDEAIYTCDAGENRIFMLHYLRSRGVERFIQAAGAGPMGYAIPSALARKLLAPDAPVVAFCGDGGFAMTMNGLITAVEADLPIIVVVMNNDALGWSQHSRGPFATQFARMDYAAIAAGMGCFGTSAHDKNELAEAIAGALEATCSGRPAVIDVRTSMDVSFAELSFAKSRALWDAPLPAQELT</sequence>
<keyword evidence="3 4" id="KW-0786">Thiamine pyrophosphate</keyword>
<dbReference type="InterPro" id="IPR029035">
    <property type="entry name" value="DHS-like_NAD/FAD-binding_dom"/>
</dbReference>
<evidence type="ECO:0008006" key="10">
    <source>
        <dbReference type="Google" id="ProtNLM"/>
    </source>
</evidence>
<dbReference type="Pfam" id="PF02776">
    <property type="entry name" value="TPP_enzyme_N"/>
    <property type="match status" value="1"/>
</dbReference>
<dbReference type="InterPro" id="IPR029061">
    <property type="entry name" value="THDP-binding"/>
</dbReference>
<feature type="domain" description="Thiamine pyrophosphate enzyme TPP-binding" evidence="6">
    <location>
        <begin position="404"/>
        <end position="548"/>
    </location>
</feature>
<dbReference type="InterPro" id="IPR000399">
    <property type="entry name" value="TPP-bd_CS"/>
</dbReference>
<dbReference type="PROSITE" id="PS00187">
    <property type="entry name" value="TPP_ENZYMES"/>
    <property type="match status" value="1"/>
</dbReference>
<dbReference type="AlphaFoldDB" id="A0A8B2NJK1"/>
<evidence type="ECO:0000256" key="3">
    <source>
        <dbReference type="ARBA" id="ARBA00023052"/>
    </source>
</evidence>
<feature type="domain" description="Thiamine pyrophosphate enzyme central" evidence="5">
    <location>
        <begin position="214"/>
        <end position="348"/>
    </location>
</feature>
<reference evidence="8 9" key="1">
    <citation type="submission" date="2018-05" db="EMBL/GenBank/DDBJ databases">
        <title>Acuticoccus sediminis sp. nov., isolated from deep-sea sediment of Indian Ocean.</title>
        <authorList>
            <person name="Liu X."/>
            <person name="Lai Q."/>
            <person name="Du Y."/>
            <person name="Sun F."/>
            <person name="Zhang X."/>
            <person name="Wang S."/>
            <person name="Shao Z."/>
        </authorList>
    </citation>
    <scope>NUCLEOTIDE SEQUENCE [LARGE SCALE GENOMIC DNA]</scope>
    <source>
        <strain evidence="8 9">PTG4-2</strain>
    </source>
</reference>
<dbReference type="GO" id="GO:0003984">
    <property type="term" value="F:acetolactate synthase activity"/>
    <property type="evidence" value="ECO:0007669"/>
    <property type="project" value="TreeGrafter"/>
</dbReference>
<dbReference type="Pfam" id="PF00205">
    <property type="entry name" value="TPP_enzyme_M"/>
    <property type="match status" value="1"/>
</dbReference>
<dbReference type="InterPro" id="IPR012000">
    <property type="entry name" value="Thiamin_PyroP_enz_cen_dom"/>
</dbReference>
<comment type="caution">
    <text evidence="8">The sequence shown here is derived from an EMBL/GenBank/DDBJ whole genome shotgun (WGS) entry which is preliminary data.</text>
</comment>
<evidence type="ECO:0000256" key="4">
    <source>
        <dbReference type="RuleBase" id="RU362132"/>
    </source>
</evidence>
<dbReference type="GO" id="GO:0030976">
    <property type="term" value="F:thiamine pyrophosphate binding"/>
    <property type="evidence" value="ECO:0007669"/>
    <property type="project" value="InterPro"/>
</dbReference>
<keyword evidence="9" id="KW-1185">Reference proteome</keyword>
<dbReference type="SUPFAM" id="SSF52467">
    <property type="entry name" value="DHS-like NAD/FAD-binding domain"/>
    <property type="match status" value="1"/>
</dbReference>